<organism evidence="2 3">
    <name type="scientific">Nocardiopsis endophytica</name>
    <dbReference type="NCBI Taxonomy" id="3018445"/>
    <lineage>
        <taxon>Bacteria</taxon>
        <taxon>Bacillati</taxon>
        <taxon>Actinomycetota</taxon>
        <taxon>Actinomycetes</taxon>
        <taxon>Streptosporangiales</taxon>
        <taxon>Nocardiopsidaceae</taxon>
        <taxon>Nocardiopsis</taxon>
    </lineage>
</organism>
<dbReference type="Gene3D" id="3.40.50.10770">
    <property type="entry name" value="Hypothetical protein VC1899 like domain (Restriction endonuclease-like)"/>
    <property type="match status" value="1"/>
</dbReference>
<evidence type="ECO:0000313" key="3">
    <source>
        <dbReference type="Proteomes" id="UP001527866"/>
    </source>
</evidence>
<evidence type="ECO:0000256" key="1">
    <source>
        <dbReference type="SAM" id="MobiDB-lite"/>
    </source>
</evidence>
<evidence type="ECO:0008006" key="4">
    <source>
        <dbReference type="Google" id="ProtNLM"/>
    </source>
</evidence>
<dbReference type="RefSeq" id="WP_270684692.1">
    <property type="nucleotide sequence ID" value="NZ_JAQFWQ010000015.1"/>
</dbReference>
<evidence type="ECO:0000313" key="2">
    <source>
        <dbReference type="EMBL" id="MDA2810525.1"/>
    </source>
</evidence>
<accession>A0ABT4U0Q3</accession>
<reference evidence="2 3" key="1">
    <citation type="submission" date="2023-01" db="EMBL/GenBank/DDBJ databases">
        <title>Draft genome sequence of Nocardiopsis sp. RSe5-2 isolated from halophytes.</title>
        <authorList>
            <person name="Duangmal K."/>
            <person name="Chantavorakit T."/>
        </authorList>
    </citation>
    <scope>NUCLEOTIDE SEQUENCE [LARGE SCALE GENOMIC DNA]</scope>
    <source>
        <strain evidence="2 3">RSe5-2</strain>
    </source>
</reference>
<dbReference type="Proteomes" id="UP001527866">
    <property type="component" value="Unassembled WGS sequence"/>
</dbReference>
<sequence>MIHILPVGLSLRENLVKACDDPSRCEHLLPSKDFGRAREIVAPKEEDPNSLRSRLYPNSDDKERARTEVTAALNDPAGSGLEDQIKRFCPGKWTQPISAEMNAITRFAAGGPRRRIGFRIKRVTKLQRGDTAVLAGTDTAAGLLSALWNALALVDGDARRVGLLDVRSGVLTGAQDAAALIAPIPGLDASSADEFTASMFHLGVLGRRLIREVCGAGGDYVFHLSGGYKAALPYFIGLAEGMRGLIDMPGEEHPLGLVSSVQAHILHEETARQMIPVPLRRLAWQTVRDELENVDKKKPQVPGRGRPMRPGKGHGTLYGYAYESATGRPQDDLHLTPFGEGLYELIDVVSKR</sequence>
<name>A0ABT4U0Q3_9ACTN</name>
<gene>
    <name evidence="2" type="ORF">O4J56_07735</name>
</gene>
<keyword evidence="3" id="KW-1185">Reference proteome</keyword>
<comment type="caution">
    <text evidence="2">The sequence shown here is derived from an EMBL/GenBank/DDBJ whole genome shotgun (WGS) entry which is preliminary data.</text>
</comment>
<proteinExistence type="predicted"/>
<feature type="compositionally biased region" description="Basic and acidic residues" evidence="1">
    <location>
        <begin position="39"/>
        <end position="49"/>
    </location>
</feature>
<feature type="region of interest" description="Disordered" evidence="1">
    <location>
        <begin position="39"/>
        <end position="64"/>
    </location>
</feature>
<protein>
    <recommendedName>
        <fullName evidence="4">CRISPR system ring nuclease SSO1393-like domain-containing protein</fullName>
    </recommendedName>
</protein>
<dbReference type="EMBL" id="JAQFWQ010000015">
    <property type="protein sequence ID" value="MDA2810525.1"/>
    <property type="molecule type" value="Genomic_DNA"/>
</dbReference>